<dbReference type="InterPro" id="IPR036942">
    <property type="entry name" value="Beta-barrel_TonB_sf"/>
</dbReference>
<feature type="domain" description="TonB-dependent receptor plug" evidence="8">
    <location>
        <begin position="67"/>
        <end position="183"/>
    </location>
</feature>
<dbReference type="Proteomes" id="UP000072867">
    <property type="component" value="Unassembled WGS sequence"/>
</dbReference>
<dbReference type="GO" id="GO:0009279">
    <property type="term" value="C:cell outer membrane"/>
    <property type="evidence" value="ECO:0007669"/>
    <property type="project" value="UniProtKB-SubCell"/>
</dbReference>
<reference evidence="9 10" key="1">
    <citation type="journal article" date="2016" name="Front. Microbiol.">
        <title>Genomic Resource of Rice Seed Associated Bacteria.</title>
        <authorList>
            <person name="Midha S."/>
            <person name="Bansal K."/>
            <person name="Sharma S."/>
            <person name="Kumar N."/>
            <person name="Patil P.P."/>
            <person name="Chaudhry V."/>
            <person name="Patil P.B."/>
        </authorList>
    </citation>
    <scope>NUCLEOTIDE SEQUENCE [LARGE SCALE GENOMIC DNA]</scope>
    <source>
        <strain evidence="9 10">NS319</strain>
    </source>
</reference>
<protein>
    <submittedName>
        <fullName evidence="9">TonB-dependent receptor</fullName>
    </submittedName>
</protein>
<dbReference type="InterPro" id="IPR037066">
    <property type="entry name" value="Plug_dom_sf"/>
</dbReference>
<organism evidence="9 10">
    <name type="scientific">Sphingomonas sanguinis</name>
    <dbReference type="NCBI Taxonomy" id="33051"/>
    <lineage>
        <taxon>Bacteria</taxon>
        <taxon>Pseudomonadati</taxon>
        <taxon>Pseudomonadota</taxon>
        <taxon>Alphaproteobacteria</taxon>
        <taxon>Sphingomonadales</taxon>
        <taxon>Sphingomonadaceae</taxon>
        <taxon>Sphingomonas</taxon>
    </lineage>
</organism>
<evidence type="ECO:0000256" key="6">
    <source>
        <dbReference type="SAM" id="SignalP"/>
    </source>
</evidence>
<sequence>MNMRALLGASAIVGSLFALSLEASAQTASTPQGSELPSEEQAGPSQNSEVTVTGTRIRLPNTVSQEPIVTIGSDYLEARNLTNVADALNEIPGIRGSVTPNGTQGSFGQGVNFANAYGLGSNRTLTLVNGRRVVTSNVASIFGNASGGTQVDLNILPTIVIDSVDRVGVGGAPIYGSDAIAGTINIKLRNRFKGLEVRATTGITERGDNQRINLSAIAGRDFAEGRGNITIAGMYETVKGMVQNDRDFYRDNLGSLQNPTTSEARRFGPAGRTPGNDGRVNPNIGFNDSTTDGFPGSVLVRDLSIASMAYGGLIIAPAGATSLRSLDYARQFDQFGNLVPFNPGIVFQGSTTAPPITGSAARSSSTKDGFRFSDVTQITGDQKRIAANVFANFDLTEEVKLFAEGMYYHGRGDQLLRQPTFNSSLFGGASAALNFSVNNPFLTDQARQTLTQAGYSTFRLSRANLDLADVTGYSENDLYRGVLGASSDFKLGGRDYQAEIALTYGRNDFVDYNQAINQQNFVNAVNVGRNAAGEIVCTTTPTVLATPGFAPVADAACRPLNLFGQGVASREALNYVIQDVTATSRFEQFVLNANFGGSPFDIFGNPVGFNAGFEHRQEKASFTPDSFQQRGLGRSVAIAPVSGKYTLNEVFGEVLVPLIQPQNDIFIHSMEVFGRGRYVNNTVNGNFFSWAAGGSIEPIRDIRIRANYTKSFRAPSVVELFSPITNTFTTVTDYCSPGNRNAGPVPDIRNRNCTAFLSRYPNATPLAAASATVPGRSGGNPNLQNEEASSYDIGIILQPRFVPGLTISADYLNIKLRQPIANLTVAQIGSGCFDNPSFNADDPANGNAFCSQIRRDATGQVISDPANPAVNSGFVNGLRYDFEGLQGEIDYRTRLNGLKLPGTLSIGGFVYFQGKRLIDITGVAPARSDGIVGDPQWQGQARVRYRNENWGVSTFVNYTGQQLTSRFNRGPNPNDTREFDKYKDFITVDANVFFNVTERFTLSITATNLTDRISQRYYGYYLPGVVNDAVGRRFAITAAVRY</sequence>
<evidence type="ECO:0000259" key="7">
    <source>
        <dbReference type="Pfam" id="PF00593"/>
    </source>
</evidence>
<keyword evidence="2 4" id="KW-0472">Membrane</keyword>
<dbReference type="InterPro" id="IPR012910">
    <property type="entry name" value="Plug_dom"/>
</dbReference>
<evidence type="ECO:0000256" key="1">
    <source>
        <dbReference type="ARBA" id="ARBA00004442"/>
    </source>
</evidence>
<dbReference type="PANTHER" id="PTHR47234">
    <property type="match status" value="1"/>
</dbReference>
<feature type="region of interest" description="Disordered" evidence="5">
    <location>
        <begin position="28"/>
        <end position="51"/>
    </location>
</feature>
<dbReference type="Pfam" id="PF00593">
    <property type="entry name" value="TonB_dep_Rec_b-barrel"/>
    <property type="match status" value="1"/>
</dbReference>
<proteinExistence type="inferred from homology"/>
<dbReference type="PATRIC" id="fig|33051.3.peg.526"/>
<keyword evidence="6" id="KW-0732">Signal</keyword>
<dbReference type="SUPFAM" id="SSF56935">
    <property type="entry name" value="Porins"/>
    <property type="match status" value="1"/>
</dbReference>
<accession>A0A147HTJ7</accession>
<dbReference type="STRING" id="33051.SB4_08655"/>
<gene>
    <name evidence="9" type="ORF">NS319_15340</name>
</gene>
<comment type="similarity">
    <text evidence="4">Belongs to the TonB-dependent receptor family.</text>
</comment>
<evidence type="ECO:0000256" key="3">
    <source>
        <dbReference type="ARBA" id="ARBA00023237"/>
    </source>
</evidence>
<feature type="chain" id="PRO_5007547840" evidence="6">
    <location>
        <begin position="26"/>
        <end position="1042"/>
    </location>
</feature>
<feature type="signal peptide" evidence="6">
    <location>
        <begin position="1"/>
        <end position="25"/>
    </location>
</feature>
<keyword evidence="3" id="KW-0998">Cell outer membrane</keyword>
<feature type="region of interest" description="Disordered" evidence="5">
    <location>
        <begin position="258"/>
        <end position="288"/>
    </location>
</feature>
<evidence type="ECO:0000256" key="2">
    <source>
        <dbReference type="ARBA" id="ARBA00023136"/>
    </source>
</evidence>
<dbReference type="AlphaFoldDB" id="A0A147HTJ7"/>
<feature type="domain" description="TonB-dependent receptor-like beta-barrel" evidence="7">
    <location>
        <begin position="651"/>
        <end position="1009"/>
    </location>
</feature>
<evidence type="ECO:0000313" key="9">
    <source>
        <dbReference type="EMBL" id="KTT68141.1"/>
    </source>
</evidence>
<keyword evidence="4" id="KW-0798">TonB box</keyword>
<evidence type="ECO:0000256" key="5">
    <source>
        <dbReference type="SAM" id="MobiDB-lite"/>
    </source>
</evidence>
<comment type="subcellular location">
    <subcellularLocation>
        <location evidence="1 4">Cell outer membrane</location>
    </subcellularLocation>
</comment>
<evidence type="ECO:0000259" key="8">
    <source>
        <dbReference type="Pfam" id="PF07715"/>
    </source>
</evidence>
<dbReference type="InterPro" id="IPR000531">
    <property type="entry name" value="Beta-barrel_TonB"/>
</dbReference>
<comment type="caution">
    <text evidence="9">The sequence shown here is derived from an EMBL/GenBank/DDBJ whole genome shotgun (WGS) entry which is preliminary data.</text>
</comment>
<dbReference type="EMBL" id="LDTD01000125">
    <property type="protein sequence ID" value="KTT68141.1"/>
    <property type="molecule type" value="Genomic_DNA"/>
</dbReference>
<dbReference type="Gene3D" id="2.170.130.10">
    <property type="entry name" value="TonB-dependent receptor, plug domain"/>
    <property type="match status" value="1"/>
</dbReference>
<evidence type="ECO:0000256" key="4">
    <source>
        <dbReference type="RuleBase" id="RU003357"/>
    </source>
</evidence>
<dbReference type="PANTHER" id="PTHR47234:SF2">
    <property type="entry name" value="TONB-DEPENDENT RECEPTOR"/>
    <property type="match status" value="1"/>
</dbReference>
<dbReference type="Gene3D" id="2.40.170.20">
    <property type="entry name" value="TonB-dependent receptor, beta-barrel domain"/>
    <property type="match status" value="1"/>
</dbReference>
<evidence type="ECO:0000313" key="10">
    <source>
        <dbReference type="Proteomes" id="UP000072867"/>
    </source>
</evidence>
<name>A0A147HTJ7_9SPHN</name>
<dbReference type="Pfam" id="PF07715">
    <property type="entry name" value="Plug"/>
    <property type="match status" value="1"/>
</dbReference>
<keyword evidence="9" id="KW-0675">Receptor</keyword>